<keyword evidence="3" id="KW-0812">Transmembrane</keyword>
<dbReference type="EMBL" id="JAQIZT010000008">
    <property type="protein sequence ID" value="KAJ6988276.1"/>
    <property type="molecule type" value="Genomic_DNA"/>
</dbReference>
<reference evidence="6" key="1">
    <citation type="journal article" date="2023" name="Mol. Ecol. Resour.">
        <title>Chromosome-level genome assembly of a triploid poplar Populus alba 'Berolinensis'.</title>
        <authorList>
            <person name="Chen S."/>
            <person name="Yu Y."/>
            <person name="Wang X."/>
            <person name="Wang S."/>
            <person name="Zhang T."/>
            <person name="Zhou Y."/>
            <person name="He R."/>
            <person name="Meng N."/>
            <person name="Wang Y."/>
            <person name="Liu W."/>
            <person name="Liu Z."/>
            <person name="Liu J."/>
            <person name="Guo Q."/>
            <person name="Huang H."/>
            <person name="Sederoff R.R."/>
            <person name="Wang G."/>
            <person name="Qu G."/>
            <person name="Chen S."/>
        </authorList>
    </citation>
    <scope>NUCLEOTIDE SEQUENCE</scope>
    <source>
        <strain evidence="6">SC-2020</strain>
    </source>
</reference>
<evidence type="ECO:0000256" key="3">
    <source>
        <dbReference type="ARBA" id="ARBA00022692"/>
    </source>
</evidence>
<organism evidence="6 7">
    <name type="scientific">Populus alba x Populus x berolinensis</name>
    <dbReference type="NCBI Taxonomy" id="444605"/>
    <lineage>
        <taxon>Eukaryota</taxon>
        <taxon>Viridiplantae</taxon>
        <taxon>Streptophyta</taxon>
        <taxon>Embryophyta</taxon>
        <taxon>Tracheophyta</taxon>
        <taxon>Spermatophyta</taxon>
        <taxon>Magnoliopsida</taxon>
        <taxon>eudicotyledons</taxon>
        <taxon>Gunneridae</taxon>
        <taxon>Pentapetalae</taxon>
        <taxon>rosids</taxon>
        <taxon>fabids</taxon>
        <taxon>Malpighiales</taxon>
        <taxon>Salicaceae</taxon>
        <taxon>Saliceae</taxon>
        <taxon>Populus</taxon>
    </lineage>
</organism>
<accession>A0AAD6MMV2</accession>
<evidence type="ECO:0000313" key="6">
    <source>
        <dbReference type="EMBL" id="KAJ6988276.1"/>
    </source>
</evidence>
<protein>
    <submittedName>
        <fullName evidence="6">Uncharacterized protein</fullName>
    </submittedName>
</protein>
<dbReference type="Pfam" id="PF05346">
    <property type="entry name" value="DUF747"/>
    <property type="match status" value="1"/>
</dbReference>
<evidence type="ECO:0000313" key="7">
    <source>
        <dbReference type="Proteomes" id="UP001164929"/>
    </source>
</evidence>
<keyword evidence="7" id="KW-1185">Reference proteome</keyword>
<dbReference type="Proteomes" id="UP001164929">
    <property type="component" value="Chromosome 8"/>
</dbReference>
<evidence type="ECO:0000256" key="4">
    <source>
        <dbReference type="ARBA" id="ARBA00022989"/>
    </source>
</evidence>
<dbReference type="InterPro" id="IPR008010">
    <property type="entry name" value="Tatp1"/>
</dbReference>
<proteinExistence type="inferred from homology"/>
<dbReference type="PANTHER" id="PTHR13317:SF4">
    <property type="entry name" value="TRANSMEMBRANE ANTERIOR POSTERIOR TRANSFORMATION PROTEIN 1 HOMOLOG"/>
    <property type="match status" value="1"/>
</dbReference>
<keyword evidence="5" id="KW-0472">Membrane</keyword>
<dbReference type="AlphaFoldDB" id="A0AAD6MMV2"/>
<dbReference type="PANTHER" id="PTHR13317">
    <property type="entry name" value="TRANSMEMBRANE ANTERIOR POSTERIOR TRANSFORMATION PROTEIN 1 HOMOLOG"/>
    <property type="match status" value="1"/>
</dbReference>
<sequence>MVSRGGVSDLNLSAIDLVSTELWLDNKIFYKLCQSFGGDAPQALFSSSEGLASLSPENMRFWILRFISDQASATAFQACLLWVSFFSQAITSSTCIVAHNNALLVSNNFAEIKSNVFKRLSKDNICSLVCSVLSVDDVQEGVFWTSLGMEEAIVVETSKSYINMILTLFT</sequence>
<evidence type="ECO:0000256" key="2">
    <source>
        <dbReference type="ARBA" id="ARBA00008803"/>
    </source>
</evidence>
<keyword evidence="4" id="KW-1133">Transmembrane helix</keyword>
<gene>
    <name evidence="6" type="ORF">NC653_021262</name>
</gene>
<comment type="similarity">
    <text evidence="2">Belongs to the TAPT1 family.</text>
</comment>
<evidence type="ECO:0000256" key="1">
    <source>
        <dbReference type="ARBA" id="ARBA00004141"/>
    </source>
</evidence>
<evidence type="ECO:0000256" key="5">
    <source>
        <dbReference type="ARBA" id="ARBA00023136"/>
    </source>
</evidence>
<name>A0AAD6MMV2_9ROSI</name>
<comment type="caution">
    <text evidence="6">The sequence shown here is derived from an EMBL/GenBank/DDBJ whole genome shotgun (WGS) entry which is preliminary data.</text>
</comment>
<comment type="subcellular location">
    <subcellularLocation>
        <location evidence="1">Membrane</location>
        <topology evidence="1">Multi-pass membrane protein</topology>
    </subcellularLocation>
</comment>
<dbReference type="GO" id="GO:0005789">
    <property type="term" value="C:endoplasmic reticulum membrane"/>
    <property type="evidence" value="ECO:0007669"/>
    <property type="project" value="TreeGrafter"/>
</dbReference>